<dbReference type="Pfam" id="PF01424">
    <property type="entry name" value="R3H"/>
    <property type="match status" value="1"/>
</dbReference>
<dbReference type="InterPro" id="IPR014720">
    <property type="entry name" value="dsRBD_dom"/>
</dbReference>
<proteinExistence type="predicted"/>
<feature type="region of interest" description="Disordered" evidence="2">
    <location>
        <begin position="264"/>
        <end position="309"/>
    </location>
</feature>
<dbReference type="PROSITE" id="PS51827">
    <property type="entry name" value="XTBD"/>
    <property type="match status" value="1"/>
</dbReference>
<evidence type="ECO:0000256" key="1">
    <source>
        <dbReference type="PROSITE-ProRule" id="PRU00266"/>
    </source>
</evidence>
<evidence type="ECO:0000313" key="7">
    <source>
        <dbReference type="EMBL" id="KAK8770127.1"/>
    </source>
</evidence>
<dbReference type="InterPro" id="IPR036867">
    <property type="entry name" value="R3H_dom_sf"/>
</dbReference>
<evidence type="ECO:0000259" key="3">
    <source>
        <dbReference type="PROSITE" id="PS50137"/>
    </source>
</evidence>
<evidence type="ECO:0000259" key="4">
    <source>
        <dbReference type="PROSITE" id="PS50174"/>
    </source>
</evidence>
<evidence type="ECO:0000259" key="5">
    <source>
        <dbReference type="PROSITE" id="PS51061"/>
    </source>
</evidence>
<dbReference type="Pfam" id="PF11952">
    <property type="entry name" value="XTBD"/>
    <property type="match status" value="1"/>
</dbReference>
<feature type="region of interest" description="Disordered" evidence="2">
    <location>
        <begin position="110"/>
        <end position="158"/>
    </location>
</feature>
<dbReference type="PANTHER" id="PTHR48430:SF1">
    <property type="entry name" value="PARTNER OF XRN-2 PROTEIN 1"/>
    <property type="match status" value="1"/>
</dbReference>
<dbReference type="Pfam" id="PF00035">
    <property type="entry name" value="dsrm"/>
    <property type="match status" value="1"/>
</dbReference>
<keyword evidence="1" id="KW-0694">RNA-binding</keyword>
<dbReference type="SMART" id="SM00443">
    <property type="entry name" value="G_patch"/>
    <property type="match status" value="1"/>
</dbReference>
<dbReference type="Gene3D" id="3.30.160.20">
    <property type="match status" value="1"/>
</dbReference>
<evidence type="ECO:0000259" key="6">
    <source>
        <dbReference type="PROSITE" id="PS51827"/>
    </source>
</evidence>
<dbReference type="Proteomes" id="UP001321473">
    <property type="component" value="Unassembled WGS sequence"/>
</dbReference>
<evidence type="ECO:0008006" key="9">
    <source>
        <dbReference type="Google" id="ProtNLM"/>
    </source>
</evidence>
<feature type="compositionally biased region" description="Basic and acidic residues" evidence="2">
    <location>
        <begin position="285"/>
        <end position="301"/>
    </location>
</feature>
<protein>
    <recommendedName>
        <fullName evidence="9">NF-kappa-B-repressing factor</fullName>
    </recommendedName>
</protein>
<dbReference type="AlphaFoldDB" id="A0AAQ4E605"/>
<dbReference type="Pfam" id="PF01585">
    <property type="entry name" value="G-patch"/>
    <property type="match status" value="1"/>
</dbReference>
<organism evidence="7 8">
    <name type="scientific">Amblyomma americanum</name>
    <name type="common">Lone star tick</name>
    <dbReference type="NCBI Taxonomy" id="6943"/>
    <lineage>
        <taxon>Eukaryota</taxon>
        <taxon>Metazoa</taxon>
        <taxon>Ecdysozoa</taxon>
        <taxon>Arthropoda</taxon>
        <taxon>Chelicerata</taxon>
        <taxon>Arachnida</taxon>
        <taxon>Acari</taxon>
        <taxon>Parasitiformes</taxon>
        <taxon>Ixodida</taxon>
        <taxon>Ixodoidea</taxon>
        <taxon>Ixodidae</taxon>
        <taxon>Amblyomminae</taxon>
        <taxon>Amblyomma</taxon>
    </lineage>
</organism>
<dbReference type="EMBL" id="JARKHS020021613">
    <property type="protein sequence ID" value="KAK8770127.1"/>
    <property type="molecule type" value="Genomic_DNA"/>
</dbReference>
<evidence type="ECO:0000256" key="2">
    <source>
        <dbReference type="SAM" id="MobiDB-lite"/>
    </source>
</evidence>
<dbReference type="InterPro" id="IPR001374">
    <property type="entry name" value="R3H_dom"/>
</dbReference>
<dbReference type="InterPro" id="IPR000467">
    <property type="entry name" value="G_patch_dom"/>
</dbReference>
<feature type="domain" description="G-patch" evidence="4">
    <location>
        <begin position="429"/>
        <end position="474"/>
    </location>
</feature>
<dbReference type="PROSITE" id="PS51061">
    <property type="entry name" value="R3H"/>
    <property type="match status" value="1"/>
</dbReference>
<name>A0AAQ4E605_AMBAM</name>
<feature type="domain" description="DRBM" evidence="3">
    <location>
        <begin position="361"/>
        <end position="397"/>
    </location>
</feature>
<accession>A0AAQ4E605</accession>
<feature type="domain" description="XRN2-binding (XTBD)" evidence="6">
    <location>
        <begin position="4"/>
        <end position="92"/>
    </location>
</feature>
<reference evidence="7 8" key="1">
    <citation type="journal article" date="2023" name="Arcadia Sci">
        <title>De novo assembly of a long-read Amblyomma americanum tick genome.</title>
        <authorList>
            <person name="Chou S."/>
            <person name="Poskanzer K.E."/>
            <person name="Rollins M."/>
            <person name="Thuy-Boun P.S."/>
        </authorList>
    </citation>
    <scope>NUCLEOTIDE SEQUENCE [LARGE SCALE GENOMIC DNA]</scope>
    <source>
        <strain evidence="7">F_SG_1</strain>
        <tissue evidence="7">Salivary glands</tissue>
    </source>
</reference>
<gene>
    <name evidence="7" type="ORF">V5799_013406</name>
</gene>
<dbReference type="SUPFAM" id="SSF54768">
    <property type="entry name" value="dsRNA-binding domain-like"/>
    <property type="match status" value="1"/>
</dbReference>
<dbReference type="GO" id="GO:0003723">
    <property type="term" value="F:RNA binding"/>
    <property type="evidence" value="ECO:0007669"/>
    <property type="project" value="UniProtKB-UniRule"/>
</dbReference>
<dbReference type="PROSITE" id="PS50137">
    <property type="entry name" value="DS_RBD"/>
    <property type="match status" value="1"/>
</dbReference>
<comment type="caution">
    <text evidence="7">The sequence shown here is derived from an EMBL/GenBank/DDBJ whole genome shotgun (WGS) entry which is preliminary data.</text>
</comment>
<dbReference type="PANTHER" id="PTHR48430">
    <property type="entry name" value="PARTNER OF XRN-2 PROTEIN 1"/>
    <property type="match status" value="1"/>
</dbReference>
<feature type="compositionally biased region" description="Low complexity" evidence="2">
    <location>
        <begin position="145"/>
        <end position="158"/>
    </location>
</feature>
<evidence type="ECO:0000313" key="8">
    <source>
        <dbReference type="Proteomes" id="UP001321473"/>
    </source>
</evidence>
<dbReference type="Gene3D" id="3.30.1370.50">
    <property type="entry name" value="R3H-like domain"/>
    <property type="match status" value="1"/>
</dbReference>
<dbReference type="InterPro" id="IPR021859">
    <property type="entry name" value="XTBD"/>
</dbReference>
<dbReference type="PROSITE" id="PS50174">
    <property type="entry name" value="G_PATCH"/>
    <property type="match status" value="1"/>
</dbReference>
<keyword evidence="8" id="KW-1185">Reference proteome</keyword>
<dbReference type="SUPFAM" id="SSF82708">
    <property type="entry name" value="R3H domain"/>
    <property type="match status" value="1"/>
</dbReference>
<sequence length="586" mass="63969">MEHLERLRNRWESDEQWCMRRQFILQHWDRLPQDRLLCLAQVFANMKMLGCAYPAAVTEFVRELAKDVPRPERPNVPPIAPVIIVRGSATPPHELSSEIPAQSLVVDVDNGAGHGCEPRKRGASPDISGAAKVARKPPDEPPEEAPSASSNAPSTTDPTVAAQLSKFEAVTQLIKDDVINGVDKLDVLQQAFATCGFKLKFQVRQTIECVIRAGGETLAVASAGNKKKAKCLALNSVWDKFASVCPSLPKDAHMPRERKQVCKAAKKSSVKGERAGRSSVPRSADASRECERIGKAEEKRNGKTKRTAQSSTVINGGLGLEKVVVVEALYSPSDAMSTLKLTAVGNQLVGAFHLQGTESGFVCTYQLGRHMLKEGIGSTKKEAKQKAAAASLAYLQSIAPTLRVKQRVCRHGSELTRDMFRGPEEILSSENVGHKLLKMMGWTGGGMGKGGSGIVDPVVLKETCGRQGLGFSECSAQVDKNFKTKVDQVVRDYSLTVVLEDLVFSPEFNNEERKYIHSEAQKYHLKSRSVKGPLGRFLILSHKISARELLDRVLASGHTEKYEVVMPSQASGAKENTACHDVLAKE</sequence>
<feature type="domain" description="R3H" evidence="5">
    <location>
        <begin position="480"/>
        <end position="544"/>
    </location>
</feature>